<organism evidence="15 16">
    <name type="scientific">Mangrovibacter plantisponsor</name>
    <dbReference type="NCBI Taxonomy" id="451513"/>
    <lineage>
        <taxon>Bacteria</taxon>
        <taxon>Pseudomonadati</taxon>
        <taxon>Pseudomonadota</taxon>
        <taxon>Gammaproteobacteria</taxon>
        <taxon>Enterobacterales</taxon>
        <taxon>Enterobacteriaceae</taxon>
        <taxon>Mangrovibacter</taxon>
    </lineage>
</organism>
<dbReference type="GO" id="GO:0004713">
    <property type="term" value="F:protein tyrosine kinase activity"/>
    <property type="evidence" value="ECO:0007669"/>
    <property type="project" value="TreeGrafter"/>
</dbReference>
<keyword evidence="16" id="KW-1185">Reference proteome</keyword>
<keyword evidence="12" id="KW-0175">Coiled coil</keyword>
<name>A0A317Q728_9ENTR</name>
<evidence type="ECO:0000256" key="13">
    <source>
        <dbReference type="SAM" id="Phobius"/>
    </source>
</evidence>
<keyword evidence="8 13" id="KW-0472">Membrane</keyword>
<comment type="caution">
    <text evidence="15">The sequence shown here is derived from an EMBL/GenBank/DDBJ whole genome shotgun (WGS) entry which is preliminary data.</text>
</comment>
<comment type="similarity">
    <text evidence="9">Belongs to the WzzB/Cld/Rol family.</text>
</comment>
<evidence type="ECO:0000313" key="16">
    <source>
        <dbReference type="Proteomes" id="UP000246744"/>
    </source>
</evidence>
<protein>
    <recommendedName>
        <fullName evidence="10">Chain length determinant protein</fullName>
    </recommendedName>
    <alternativeName>
        <fullName evidence="11">Polysaccharide antigen chain regulator</fullName>
    </alternativeName>
</protein>
<evidence type="ECO:0000256" key="8">
    <source>
        <dbReference type="ARBA" id="ARBA00023136"/>
    </source>
</evidence>
<evidence type="ECO:0000256" key="5">
    <source>
        <dbReference type="ARBA" id="ARBA00022692"/>
    </source>
</evidence>
<evidence type="ECO:0000256" key="9">
    <source>
        <dbReference type="ARBA" id="ARBA00038118"/>
    </source>
</evidence>
<gene>
    <name evidence="15" type="ORF">DES37_102156</name>
</gene>
<keyword evidence="7 13" id="KW-1133">Transmembrane helix</keyword>
<feature type="transmembrane region" description="Helical" evidence="13">
    <location>
        <begin position="37"/>
        <end position="54"/>
    </location>
</feature>
<evidence type="ECO:0000313" key="15">
    <source>
        <dbReference type="EMBL" id="PWW11550.1"/>
    </source>
</evidence>
<dbReference type="Proteomes" id="UP000246744">
    <property type="component" value="Unassembled WGS sequence"/>
</dbReference>
<evidence type="ECO:0000256" key="4">
    <source>
        <dbReference type="ARBA" id="ARBA00022519"/>
    </source>
</evidence>
<dbReference type="RefSeq" id="WP_110024856.1">
    <property type="nucleotide sequence ID" value="NZ_QGTS01000002.1"/>
</dbReference>
<feature type="coiled-coil region" evidence="12">
    <location>
        <begin position="171"/>
        <end position="213"/>
    </location>
</feature>
<dbReference type="SUPFAM" id="SSF160355">
    <property type="entry name" value="Bacterial polysaccharide co-polymerase-like"/>
    <property type="match status" value="1"/>
</dbReference>
<dbReference type="Pfam" id="PF02706">
    <property type="entry name" value="Wzz"/>
    <property type="match status" value="1"/>
</dbReference>
<accession>A0A317Q728</accession>
<dbReference type="NCBIfam" id="NF012015">
    <property type="entry name" value="PRK15471.1"/>
    <property type="match status" value="1"/>
</dbReference>
<evidence type="ECO:0000256" key="10">
    <source>
        <dbReference type="ARBA" id="ARBA00039982"/>
    </source>
</evidence>
<evidence type="ECO:0000259" key="14">
    <source>
        <dbReference type="Pfam" id="PF02706"/>
    </source>
</evidence>
<keyword evidence="4" id="KW-0997">Cell inner membrane</keyword>
<evidence type="ECO:0000256" key="2">
    <source>
        <dbReference type="ARBA" id="ARBA00004756"/>
    </source>
</evidence>
<feature type="domain" description="Polysaccharide chain length determinant N-terminal" evidence="14">
    <location>
        <begin position="19"/>
        <end position="82"/>
    </location>
</feature>
<dbReference type="OrthoDB" id="6535795at2"/>
<evidence type="ECO:0000256" key="3">
    <source>
        <dbReference type="ARBA" id="ARBA00022475"/>
    </source>
</evidence>
<dbReference type="GO" id="GO:0009103">
    <property type="term" value="P:lipopolysaccharide biosynthetic process"/>
    <property type="evidence" value="ECO:0007669"/>
    <property type="project" value="UniProtKB-KW"/>
</dbReference>
<dbReference type="AlphaFoldDB" id="A0A317Q728"/>
<keyword evidence="3" id="KW-1003">Cell membrane</keyword>
<dbReference type="InterPro" id="IPR050445">
    <property type="entry name" value="Bact_polysacc_biosynth/exp"/>
</dbReference>
<comment type="pathway">
    <text evidence="2">Bacterial outer membrane biogenesis; lipopolysaccharide biosynthesis.</text>
</comment>
<dbReference type="InterPro" id="IPR003856">
    <property type="entry name" value="LPS_length_determ_N"/>
</dbReference>
<sequence length="328" mass="36494">MMSKDTNAVPGSNERTQIEQIDLIDIIQQLWAGKKTISIFVVTFAVLALIYAFLAPQKWSSVAIVTLPDTGQVAAYSQAENVLYPNNAPLMRDIQMNFFNRFQGGIAALTIQLQNLEEKEDISSESVSKDQPNQIKIRYVGKSANEAQGKLTEYLKRVDSKIVTDIDGDLASNVNSRTNELKDEIKSLERIAEEKKNDRLKQLNQALLIAEQSKIKSPKLDNSSGTTDDTLFALGSDALNAMIENYKEAPLPLSSDYYSAVQNLLAVESIKNDNRVISTFRYIMKPSLPIRRDSPKKAIILIISIFIGGCLGGGVVLLRNIIRQRVKN</sequence>
<comment type="subcellular location">
    <subcellularLocation>
        <location evidence="1">Cell inner membrane</location>
        <topology evidence="1">Multi-pass membrane protein</topology>
    </subcellularLocation>
</comment>
<evidence type="ECO:0000256" key="6">
    <source>
        <dbReference type="ARBA" id="ARBA00022985"/>
    </source>
</evidence>
<keyword evidence="6" id="KW-0448">Lipopolysaccharide biosynthesis</keyword>
<dbReference type="GO" id="GO:0005886">
    <property type="term" value="C:plasma membrane"/>
    <property type="evidence" value="ECO:0007669"/>
    <property type="project" value="UniProtKB-SubCell"/>
</dbReference>
<dbReference type="PANTHER" id="PTHR32309:SF29">
    <property type="entry name" value="CHAIN LENGTH DETERMINANT PROTEIN"/>
    <property type="match status" value="1"/>
</dbReference>
<evidence type="ECO:0000256" key="12">
    <source>
        <dbReference type="SAM" id="Coils"/>
    </source>
</evidence>
<dbReference type="Gene3D" id="3.30.1890.10">
    <property type="entry name" value="FepE-like"/>
    <property type="match status" value="1"/>
</dbReference>
<dbReference type="PANTHER" id="PTHR32309">
    <property type="entry name" value="TYROSINE-PROTEIN KINASE"/>
    <property type="match status" value="1"/>
</dbReference>
<feature type="transmembrane region" description="Helical" evidence="13">
    <location>
        <begin position="298"/>
        <end position="318"/>
    </location>
</feature>
<evidence type="ECO:0000256" key="7">
    <source>
        <dbReference type="ARBA" id="ARBA00022989"/>
    </source>
</evidence>
<proteinExistence type="inferred from homology"/>
<dbReference type="EMBL" id="QGTS01000002">
    <property type="protein sequence ID" value="PWW11550.1"/>
    <property type="molecule type" value="Genomic_DNA"/>
</dbReference>
<keyword evidence="5 13" id="KW-0812">Transmembrane</keyword>
<evidence type="ECO:0000256" key="1">
    <source>
        <dbReference type="ARBA" id="ARBA00004429"/>
    </source>
</evidence>
<evidence type="ECO:0000256" key="11">
    <source>
        <dbReference type="ARBA" id="ARBA00042235"/>
    </source>
</evidence>
<reference evidence="15 16" key="1">
    <citation type="submission" date="2018-05" db="EMBL/GenBank/DDBJ databases">
        <title>Genomic Encyclopedia of Type Strains, Phase IV (KMG-IV): sequencing the most valuable type-strain genomes for metagenomic binning, comparative biology and taxonomic classification.</title>
        <authorList>
            <person name="Goeker M."/>
        </authorList>
    </citation>
    <scope>NUCLEOTIDE SEQUENCE [LARGE SCALE GENOMIC DNA]</scope>
    <source>
        <strain evidence="15 16">DSM 19579</strain>
    </source>
</reference>